<reference evidence="3" key="1">
    <citation type="journal article" date="2019" name="Int. J. Syst. Evol. Microbiol.">
        <title>The Global Catalogue of Microorganisms (GCM) 10K type strain sequencing project: providing services to taxonomists for standard genome sequencing and annotation.</title>
        <authorList>
            <consortium name="The Broad Institute Genomics Platform"/>
            <consortium name="The Broad Institute Genome Sequencing Center for Infectious Disease"/>
            <person name="Wu L."/>
            <person name="Ma J."/>
        </authorList>
    </citation>
    <scope>NUCLEOTIDE SEQUENCE [LARGE SCALE GENOMIC DNA]</scope>
    <source>
        <strain evidence="3">CGMCC 1.3685</strain>
    </source>
</reference>
<dbReference type="Gene3D" id="1.10.3210.10">
    <property type="entry name" value="Hypothetical protein af1432"/>
    <property type="match status" value="1"/>
</dbReference>
<name>A0ABQ2DCP9_9MICC</name>
<dbReference type="GeneID" id="303303416"/>
<dbReference type="InterPro" id="IPR052194">
    <property type="entry name" value="MESH1"/>
</dbReference>
<gene>
    <name evidence="2" type="ORF">GCM10007173_10210</name>
</gene>
<dbReference type="PANTHER" id="PTHR46246:SF1">
    <property type="entry name" value="GUANOSINE-3',5'-BIS(DIPHOSPHATE) 3'-PYROPHOSPHOHYDROLASE MESH1"/>
    <property type="match status" value="1"/>
</dbReference>
<dbReference type="SUPFAM" id="SSF109604">
    <property type="entry name" value="HD-domain/PDEase-like"/>
    <property type="match status" value="1"/>
</dbReference>
<sequence>MPDSSLPVIAEAIARRAHRGQLDKSGADYITHPARVAARVYERGGTDAAVAAAWLHDVIEDCDVTTSDLLAAGITQEVVRAVDSVTKRQGESVEDYCARVRSDPIGLLVKHADLADNTSPERTALLAEATRERLAKKYSYVRSLLAL</sequence>
<dbReference type="EMBL" id="BMKX01000002">
    <property type="protein sequence ID" value="GGJ53638.1"/>
    <property type="molecule type" value="Genomic_DNA"/>
</dbReference>
<proteinExistence type="predicted"/>
<evidence type="ECO:0000313" key="2">
    <source>
        <dbReference type="EMBL" id="GGJ53638.1"/>
    </source>
</evidence>
<dbReference type="PANTHER" id="PTHR46246">
    <property type="entry name" value="GUANOSINE-3',5'-BIS(DIPHOSPHATE) 3'-PYROPHOSPHOHYDROLASE MESH1"/>
    <property type="match status" value="1"/>
</dbReference>
<protein>
    <submittedName>
        <fullName evidence="2">Phosphohydrolase</fullName>
    </submittedName>
</protein>
<dbReference type="RefSeq" id="WP_188684223.1">
    <property type="nucleotide sequence ID" value="NZ_BMKX01000002.1"/>
</dbReference>
<organism evidence="2 3">
    <name type="scientific">Glutamicibacter ardleyensis</name>
    <dbReference type="NCBI Taxonomy" id="225894"/>
    <lineage>
        <taxon>Bacteria</taxon>
        <taxon>Bacillati</taxon>
        <taxon>Actinomycetota</taxon>
        <taxon>Actinomycetes</taxon>
        <taxon>Micrococcales</taxon>
        <taxon>Micrococcaceae</taxon>
        <taxon>Glutamicibacter</taxon>
    </lineage>
</organism>
<evidence type="ECO:0000313" key="3">
    <source>
        <dbReference type="Proteomes" id="UP000606115"/>
    </source>
</evidence>
<dbReference type="InterPro" id="IPR003607">
    <property type="entry name" value="HD/PDEase_dom"/>
</dbReference>
<feature type="domain" description="HD/PDEase" evidence="1">
    <location>
        <begin position="25"/>
        <end position="127"/>
    </location>
</feature>
<keyword evidence="3" id="KW-1185">Reference proteome</keyword>
<dbReference type="SMART" id="SM00471">
    <property type="entry name" value="HDc"/>
    <property type="match status" value="1"/>
</dbReference>
<evidence type="ECO:0000259" key="1">
    <source>
        <dbReference type="SMART" id="SM00471"/>
    </source>
</evidence>
<comment type="caution">
    <text evidence="2">The sequence shown here is derived from an EMBL/GenBank/DDBJ whole genome shotgun (WGS) entry which is preliminary data.</text>
</comment>
<dbReference type="Proteomes" id="UP000606115">
    <property type="component" value="Unassembled WGS sequence"/>
</dbReference>
<dbReference type="Pfam" id="PF13328">
    <property type="entry name" value="HD_4"/>
    <property type="match status" value="1"/>
</dbReference>
<accession>A0ABQ2DCP9</accession>